<dbReference type="RefSeq" id="WP_053994388.1">
    <property type="nucleotide sequence ID" value="NZ_CP065643.1"/>
</dbReference>
<comment type="caution">
    <text evidence="2">The sequence shown here is derived from an EMBL/GenBank/DDBJ whole genome shotgun (WGS) entry which is preliminary data.</text>
</comment>
<dbReference type="STRING" id="33935.ADM90_07595"/>
<dbReference type="Proteomes" id="UP000037977">
    <property type="component" value="Unassembled WGS sequence"/>
</dbReference>
<accession>A0A0N0CWI0</accession>
<keyword evidence="3" id="KW-1185">Reference proteome</keyword>
<dbReference type="InterPro" id="IPR011991">
    <property type="entry name" value="ArsR-like_HTH"/>
</dbReference>
<dbReference type="SUPFAM" id="SSF46785">
    <property type="entry name" value="Winged helix' DNA-binding domain"/>
    <property type="match status" value="1"/>
</dbReference>
<dbReference type="PATRIC" id="fig|33935.3.peg.969"/>
<dbReference type="EMBL" id="LGCI01000005">
    <property type="protein sequence ID" value="KOY83147.1"/>
    <property type="molecule type" value="Genomic_DNA"/>
</dbReference>
<evidence type="ECO:0000313" key="3">
    <source>
        <dbReference type="Proteomes" id="UP000037977"/>
    </source>
</evidence>
<evidence type="ECO:0000313" key="2">
    <source>
        <dbReference type="EMBL" id="KOY83147.1"/>
    </source>
</evidence>
<dbReference type="InterPro" id="IPR036388">
    <property type="entry name" value="WH-like_DNA-bd_sf"/>
</dbReference>
<dbReference type="CDD" id="cd00090">
    <property type="entry name" value="HTH_ARSR"/>
    <property type="match status" value="1"/>
</dbReference>
<dbReference type="GO" id="GO:0003677">
    <property type="term" value="F:DNA binding"/>
    <property type="evidence" value="ECO:0007669"/>
    <property type="project" value="UniProtKB-KW"/>
</dbReference>
<dbReference type="AlphaFoldDB" id="A0A0N0CWI0"/>
<name>A0A0N0CWI0_9BACI</name>
<dbReference type="Pfam" id="PF12840">
    <property type="entry name" value="HTH_20"/>
    <property type="match status" value="1"/>
</dbReference>
<protein>
    <submittedName>
        <fullName evidence="2">Transcriptional regulator</fullName>
    </submittedName>
</protein>
<sequence length="236" mass="26887">MIHPLKITSTLADETRYSIYEYILKEKKTVTVQDIADKFGIHPNVARLHLTKLAEINIISADFVKTGKGGRPGRVYKASEKGVSLSFPRRDEDRLLKWTIQLVQDIGPSALTKCQEISYQDGYQQMKNYINAELTLSNSLSFDDKLQLLTDNAALIGYIPQVQQTEQGKKVIFSIFNCPFQEQLSAHSEIVCSLHESYLKGQLDALFSNNEFVQMESMIHNCDLCKYEINVTEIDR</sequence>
<gene>
    <name evidence="2" type="ORF">ADM90_07595</name>
</gene>
<dbReference type="Gene3D" id="1.10.10.10">
    <property type="entry name" value="Winged helix-like DNA-binding domain superfamily/Winged helix DNA-binding domain"/>
    <property type="match status" value="1"/>
</dbReference>
<dbReference type="InterPro" id="IPR036390">
    <property type="entry name" value="WH_DNA-bd_sf"/>
</dbReference>
<organism evidence="2 3">
    <name type="scientific">Lysinibacillus macroides</name>
    <dbReference type="NCBI Taxonomy" id="33935"/>
    <lineage>
        <taxon>Bacteria</taxon>
        <taxon>Bacillati</taxon>
        <taxon>Bacillota</taxon>
        <taxon>Bacilli</taxon>
        <taxon>Bacillales</taxon>
        <taxon>Bacillaceae</taxon>
        <taxon>Lysinibacillus</taxon>
    </lineage>
</organism>
<proteinExistence type="predicted"/>
<evidence type="ECO:0000256" key="1">
    <source>
        <dbReference type="ARBA" id="ARBA00023125"/>
    </source>
</evidence>
<keyword evidence="1" id="KW-0238">DNA-binding</keyword>
<reference evidence="2 3" key="1">
    <citation type="submission" date="2015-07" db="EMBL/GenBank/DDBJ databases">
        <title>Genome sequencing project for genomic taxonomy and phylogenomics of Bacillus-like bacteria.</title>
        <authorList>
            <person name="Liu B."/>
            <person name="Wang J."/>
            <person name="Zhu Y."/>
            <person name="Liu G."/>
            <person name="Chen Q."/>
            <person name="Chen Z."/>
            <person name="Che J."/>
            <person name="Ge C."/>
            <person name="Shi H."/>
            <person name="Pan Z."/>
            <person name="Liu X."/>
        </authorList>
    </citation>
    <scope>NUCLEOTIDE SEQUENCE [LARGE SCALE GENOMIC DNA]</scope>
    <source>
        <strain evidence="2 3">DSM 54</strain>
    </source>
</reference>
<dbReference type="OrthoDB" id="2729610at2"/>